<keyword evidence="7 15" id="KW-0548">Nucleotidyltransferase</keyword>
<evidence type="ECO:0000256" key="2">
    <source>
        <dbReference type="ARBA" id="ARBA00004726"/>
    </source>
</evidence>
<dbReference type="InterPro" id="IPR015864">
    <property type="entry name" value="FAD_synthase"/>
</dbReference>
<dbReference type="EMBL" id="JASZZN010000008">
    <property type="protein sequence ID" value="MDM4016412.1"/>
    <property type="molecule type" value="Genomic_DNA"/>
</dbReference>
<dbReference type="Gene3D" id="3.40.50.620">
    <property type="entry name" value="HUPs"/>
    <property type="match status" value="1"/>
</dbReference>
<dbReference type="EC" id="2.7.7.2" evidence="15"/>
<dbReference type="SUPFAM" id="SSF82114">
    <property type="entry name" value="Riboflavin kinase-like"/>
    <property type="match status" value="1"/>
</dbReference>
<evidence type="ECO:0000256" key="13">
    <source>
        <dbReference type="ARBA" id="ARBA00047880"/>
    </source>
</evidence>
<proteinExistence type="inferred from homology"/>
<comment type="catalytic activity">
    <reaction evidence="14 15">
        <text>FMN + ATP + H(+) = FAD + diphosphate</text>
        <dbReference type="Rhea" id="RHEA:17237"/>
        <dbReference type="ChEBI" id="CHEBI:15378"/>
        <dbReference type="ChEBI" id="CHEBI:30616"/>
        <dbReference type="ChEBI" id="CHEBI:33019"/>
        <dbReference type="ChEBI" id="CHEBI:57692"/>
        <dbReference type="ChEBI" id="CHEBI:58210"/>
        <dbReference type="EC" id="2.7.7.2"/>
    </reaction>
</comment>
<dbReference type="NCBIfam" id="TIGR00083">
    <property type="entry name" value="ribF"/>
    <property type="match status" value="1"/>
</dbReference>
<evidence type="ECO:0000256" key="9">
    <source>
        <dbReference type="ARBA" id="ARBA00022777"/>
    </source>
</evidence>
<dbReference type="InterPro" id="IPR014729">
    <property type="entry name" value="Rossmann-like_a/b/a_fold"/>
</dbReference>
<keyword evidence="9 15" id="KW-0418">Kinase</keyword>
<dbReference type="Proteomes" id="UP001239462">
    <property type="component" value="Unassembled WGS sequence"/>
</dbReference>
<evidence type="ECO:0000256" key="15">
    <source>
        <dbReference type="PIRNR" id="PIRNR004491"/>
    </source>
</evidence>
<evidence type="ECO:0000259" key="16">
    <source>
        <dbReference type="SMART" id="SM00904"/>
    </source>
</evidence>
<organism evidence="17 18">
    <name type="scientific">Roseiconus lacunae</name>
    <dbReference type="NCBI Taxonomy" id="2605694"/>
    <lineage>
        <taxon>Bacteria</taxon>
        <taxon>Pseudomonadati</taxon>
        <taxon>Planctomycetota</taxon>
        <taxon>Planctomycetia</taxon>
        <taxon>Pirellulales</taxon>
        <taxon>Pirellulaceae</taxon>
        <taxon>Roseiconus</taxon>
    </lineage>
</organism>
<dbReference type="SUPFAM" id="SSF52374">
    <property type="entry name" value="Nucleotidylyl transferase"/>
    <property type="match status" value="1"/>
</dbReference>
<dbReference type="SMART" id="SM00904">
    <property type="entry name" value="Flavokinase"/>
    <property type="match status" value="1"/>
</dbReference>
<evidence type="ECO:0000256" key="6">
    <source>
        <dbReference type="ARBA" id="ARBA00022679"/>
    </source>
</evidence>
<keyword evidence="8 15" id="KW-0547">Nucleotide-binding</keyword>
<evidence type="ECO:0000256" key="14">
    <source>
        <dbReference type="ARBA" id="ARBA00049494"/>
    </source>
</evidence>
<dbReference type="Pfam" id="PF01687">
    <property type="entry name" value="Flavokinase"/>
    <property type="match status" value="1"/>
</dbReference>
<dbReference type="EC" id="2.7.1.26" evidence="15"/>
<dbReference type="PANTHER" id="PTHR22749:SF6">
    <property type="entry name" value="RIBOFLAVIN KINASE"/>
    <property type="match status" value="1"/>
</dbReference>
<accession>A0ABT7PIT7</accession>
<dbReference type="InterPro" id="IPR015865">
    <property type="entry name" value="Riboflavin_kinase_bac/euk"/>
</dbReference>
<evidence type="ECO:0000256" key="4">
    <source>
        <dbReference type="ARBA" id="ARBA00022630"/>
    </source>
</evidence>
<evidence type="ECO:0000256" key="5">
    <source>
        <dbReference type="ARBA" id="ARBA00022643"/>
    </source>
</evidence>
<dbReference type="GO" id="GO:0003919">
    <property type="term" value="F:FMN adenylyltransferase activity"/>
    <property type="evidence" value="ECO:0007669"/>
    <property type="project" value="UniProtKB-EC"/>
</dbReference>
<evidence type="ECO:0000256" key="12">
    <source>
        <dbReference type="ARBA" id="ARBA00023268"/>
    </source>
</evidence>
<keyword evidence="6 15" id="KW-0808">Transferase</keyword>
<keyword evidence="11 15" id="KW-0067">ATP-binding</keyword>
<dbReference type="Pfam" id="PF06574">
    <property type="entry name" value="FAD_syn"/>
    <property type="match status" value="1"/>
</dbReference>
<evidence type="ECO:0000256" key="8">
    <source>
        <dbReference type="ARBA" id="ARBA00022741"/>
    </source>
</evidence>
<evidence type="ECO:0000313" key="17">
    <source>
        <dbReference type="EMBL" id="MDM4016412.1"/>
    </source>
</evidence>
<dbReference type="GO" id="GO:0008531">
    <property type="term" value="F:riboflavin kinase activity"/>
    <property type="evidence" value="ECO:0007669"/>
    <property type="project" value="UniProtKB-EC"/>
</dbReference>
<gene>
    <name evidence="17" type="ORF">QTN89_13290</name>
</gene>
<comment type="caution">
    <text evidence="17">The sequence shown here is derived from an EMBL/GenBank/DDBJ whole genome shotgun (WGS) entry which is preliminary data.</text>
</comment>
<evidence type="ECO:0000256" key="3">
    <source>
        <dbReference type="ARBA" id="ARBA00005201"/>
    </source>
</evidence>
<protein>
    <recommendedName>
        <fullName evidence="15">Riboflavin biosynthesis protein</fullName>
    </recommendedName>
    <domain>
        <recommendedName>
            <fullName evidence="15">Riboflavin kinase</fullName>
            <ecNumber evidence="15">2.7.1.26</ecNumber>
        </recommendedName>
        <alternativeName>
            <fullName evidence="15">Flavokinase</fullName>
        </alternativeName>
    </domain>
    <domain>
        <recommendedName>
            <fullName evidence="15">FMN adenylyltransferase</fullName>
            <ecNumber evidence="15">2.7.7.2</ecNumber>
        </recommendedName>
        <alternativeName>
            <fullName evidence="15">FAD pyrophosphorylase</fullName>
        </alternativeName>
        <alternativeName>
            <fullName evidence="15">FAD synthase</fullName>
        </alternativeName>
    </domain>
</protein>
<dbReference type="PANTHER" id="PTHR22749">
    <property type="entry name" value="RIBOFLAVIN KINASE/FMN ADENYLYLTRANSFERASE"/>
    <property type="match status" value="1"/>
</dbReference>
<dbReference type="InterPro" id="IPR002606">
    <property type="entry name" value="Riboflavin_kinase_bac"/>
</dbReference>
<comment type="similarity">
    <text evidence="15">Belongs to the ribF family.</text>
</comment>
<feature type="domain" description="Riboflavin kinase" evidence="16">
    <location>
        <begin position="188"/>
        <end position="312"/>
    </location>
</feature>
<evidence type="ECO:0000256" key="7">
    <source>
        <dbReference type="ARBA" id="ARBA00022695"/>
    </source>
</evidence>
<keyword evidence="4 15" id="KW-0285">Flavoprotein</keyword>
<dbReference type="PIRSF" id="PIRSF004491">
    <property type="entry name" value="FAD_Synth"/>
    <property type="match status" value="1"/>
</dbReference>
<dbReference type="NCBIfam" id="NF004160">
    <property type="entry name" value="PRK05627.1-3"/>
    <property type="match status" value="1"/>
</dbReference>
<reference evidence="17 18" key="1">
    <citation type="submission" date="2023-06" db="EMBL/GenBank/DDBJ databases">
        <title>Roseiconus lacunae JC819 isolated from Gulf of Mannar region, Tamil Nadu.</title>
        <authorList>
            <person name="Pk S."/>
            <person name="Ch S."/>
            <person name="Ch V.R."/>
        </authorList>
    </citation>
    <scope>NUCLEOTIDE SEQUENCE [LARGE SCALE GENOMIC DNA]</scope>
    <source>
        <strain evidence="17 18">JC819</strain>
    </source>
</reference>
<evidence type="ECO:0000256" key="1">
    <source>
        <dbReference type="ARBA" id="ARBA00002121"/>
    </source>
</evidence>
<keyword evidence="12" id="KW-0511">Multifunctional enzyme</keyword>
<sequence>MTEIVSLADATAATIPAALHGCVASIGNFDGVHLGHAALLRQTRQLARRLDAPTVACVFDPHPIAILRPDAAPRRLSTISERARRMERLGIDYLVVIETTKDLLDLTAEAFFDALMINNLRAAGMVEGANFCFGKGRQGDVDLLTRLCQQHGIEFVAAELRSEGSEIISSTRIRQCLADGDVAAAHAMMDVPHRVIGEVLRGDGRGRTIGFPTANIKVSDVVMPAPGVYAGTAWIDDRAHPAAIHLGESPTFGSGVPEQVEVHVMDYKADLYGKSIAVDFVARVRGIERFESADALVAQLQRDIRSCRQCLQTASLAKESS</sequence>
<keyword evidence="10 15" id="KW-0274">FAD</keyword>
<comment type="pathway">
    <text evidence="3 15">Cofactor biosynthesis; FMN biosynthesis; FMN from riboflavin (ATP route): step 1/1.</text>
</comment>
<evidence type="ECO:0000256" key="10">
    <source>
        <dbReference type="ARBA" id="ARBA00022827"/>
    </source>
</evidence>
<comment type="function">
    <text evidence="1">Catalyzes the phosphorylation of riboflavin to FMN followed by the adenylation of FMN to FAD.</text>
</comment>
<name>A0ABT7PIT7_9BACT</name>
<keyword evidence="18" id="KW-1185">Reference proteome</keyword>
<dbReference type="InterPro" id="IPR023465">
    <property type="entry name" value="Riboflavin_kinase_dom_sf"/>
</dbReference>
<dbReference type="CDD" id="cd02064">
    <property type="entry name" value="FAD_synthetase_N"/>
    <property type="match status" value="1"/>
</dbReference>
<comment type="pathway">
    <text evidence="2 15">Cofactor biosynthesis; FAD biosynthesis; FAD from FMN: step 1/1.</text>
</comment>
<dbReference type="InterPro" id="IPR023468">
    <property type="entry name" value="Riboflavin_kinase"/>
</dbReference>
<evidence type="ECO:0000313" key="18">
    <source>
        <dbReference type="Proteomes" id="UP001239462"/>
    </source>
</evidence>
<comment type="catalytic activity">
    <reaction evidence="13 15">
        <text>riboflavin + ATP = FMN + ADP + H(+)</text>
        <dbReference type="Rhea" id="RHEA:14357"/>
        <dbReference type="ChEBI" id="CHEBI:15378"/>
        <dbReference type="ChEBI" id="CHEBI:30616"/>
        <dbReference type="ChEBI" id="CHEBI:57986"/>
        <dbReference type="ChEBI" id="CHEBI:58210"/>
        <dbReference type="ChEBI" id="CHEBI:456216"/>
        <dbReference type="EC" id="2.7.1.26"/>
    </reaction>
</comment>
<dbReference type="Gene3D" id="2.40.30.30">
    <property type="entry name" value="Riboflavin kinase-like"/>
    <property type="match status" value="1"/>
</dbReference>
<keyword evidence="5 15" id="KW-0288">FMN</keyword>
<dbReference type="RefSeq" id="WP_289164049.1">
    <property type="nucleotide sequence ID" value="NZ_JASZZN010000008.1"/>
</dbReference>
<evidence type="ECO:0000256" key="11">
    <source>
        <dbReference type="ARBA" id="ARBA00022840"/>
    </source>
</evidence>